<dbReference type="PANTHER" id="PTHR23501">
    <property type="entry name" value="MAJOR FACILITATOR SUPERFAMILY"/>
    <property type="match status" value="1"/>
</dbReference>
<dbReference type="Gene3D" id="1.20.1720.10">
    <property type="entry name" value="Multidrug resistance protein D"/>
    <property type="match status" value="1"/>
</dbReference>
<keyword evidence="9" id="KW-1185">Reference proteome</keyword>
<keyword evidence="6" id="KW-0732">Signal</keyword>
<proteinExistence type="predicted"/>
<keyword evidence="4 5" id="KW-0472">Membrane</keyword>
<feature type="transmembrane region" description="Helical" evidence="5">
    <location>
        <begin position="167"/>
        <end position="187"/>
    </location>
</feature>
<evidence type="ECO:0000256" key="5">
    <source>
        <dbReference type="SAM" id="Phobius"/>
    </source>
</evidence>
<dbReference type="InterPro" id="IPR036259">
    <property type="entry name" value="MFS_trans_sf"/>
</dbReference>
<dbReference type="Proteomes" id="UP000193144">
    <property type="component" value="Unassembled WGS sequence"/>
</dbReference>
<evidence type="ECO:0000256" key="4">
    <source>
        <dbReference type="ARBA" id="ARBA00023136"/>
    </source>
</evidence>
<evidence type="ECO:0000313" key="9">
    <source>
        <dbReference type="Proteomes" id="UP000193144"/>
    </source>
</evidence>
<feature type="domain" description="Major facilitator superfamily (MFS) profile" evidence="7">
    <location>
        <begin position="9"/>
        <end position="469"/>
    </location>
</feature>
<evidence type="ECO:0000256" key="6">
    <source>
        <dbReference type="SAM" id="SignalP"/>
    </source>
</evidence>
<accession>A0A1Y1Y7B1</accession>
<dbReference type="AlphaFoldDB" id="A0A1Y1Y7B1"/>
<comment type="caution">
    <text evidence="8">The sequence shown here is derived from an EMBL/GenBank/DDBJ whole genome shotgun (WGS) entry which is preliminary data.</text>
</comment>
<name>A0A1Y1Y7B1_9PLEO</name>
<feature type="transmembrane region" description="Helical" evidence="5">
    <location>
        <begin position="380"/>
        <end position="400"/>
    </location>
</feature>
<feature type="transmembrane region" description="Helical" evidence="5">
    <location>
        <begin position="75"/>
        <end position="95"/>
    </location>
</feature>
<dbReference type="SUPFAM" id="SSF103473">
    <property type="entry name" value="MFS general substrate transporter"/>
    <property type="match status" value="2"/>
</dbReference>
<keyword evidence="2 5" id="KW-0812">Transmembrane</keyword>
<feature type="transmembrane region" description="Helical" evidence="5">
    <location>
        <begin position="315"/>
        <end position="336"/>
    </location>
</feature>
<feature type="transmembrane region" description="Helical" evidence="5">
    <location>
        <begin position="133"/>
        <end position="155"/>
    </location>
</feature>
<evidence type="ECO:0000256" key="1">
    <source>
        <dbReference type="ARBA" id="ARBA00004141"/>
    </source>
</evidence>
<sequence>MIGWRLHGVTFWLLLSLFVAQMDTSITSTSLLTITDQLGGFKKSSWVFTAYLLTFCGFQLIWAKLSDIISRKTTILITLLLFTIFSGACGASQSLTQLIMFRWLQGIGGSGIFALTQLVFFEMVPPSKWPLYVTFLTGTVALSLITGPLIGGAIARSGHWRWIFLPNVPVCGISIIGLFIMFPAKLWNEPSASDESSSFSIGALRRIDVLGGLVLLGACLLVSTGLQQAALGYSWSSSFVLPLLILTAPLVLAFFAWEWFITTRRKFPEPVFPWRFCRSRICVGMILNTFLSGAVLMICLVQIPQRFITVNGLSSLGAAVRLLAFGAFVPSGSALAGALMSKMKISPCIIILFGAIFQLVGAVLLSGIPTTPDLHSPQYGYQVLLGIGVGFVACGLILLVPVATEKRDLAVGTASVAQFRILGSLIGISIATSISTPYLRTHLEEVLSPKMLLSVLEKTENLFLLPRETQNTVKSIFGESFNIQIKLAIGFSAAQFFATAMMWTNRLVEGSN</sequence>
<feature type="chain" id="PRO_5011988133" evidence="6">
    <location>
        <begin position="25"/>
        <end position="512"/>
    </location>
</feature>
<dbReference type="EMBL" id="MCFA01000334">
    <property type="protein sequence ID" value="ORX93616.1"/>
    <property type="molecule type" value="Genomic_DNA"/>
</dbReference>
<feature type="transmembrane region" description="Helical" evidence="5">
    <location>
        <begin position="348"/>
        <end position="368"/>
    </location>
</feature>
<dbReference type="GO" id="GO:0005886">
    <property type="term" value="C:plasma membrane"/>
    <property type="evidence" value="ECO:0007669"/>
    <property type="project" value="TreeGrafter"/>
</dbReference>
<feature type="signal peptide" evidence="6">
    <location>
        <begin position="1"/>
        <end position="24"/>
    </location>
</feature>
<comment type="subcellular location">
    <subcellularLocation>
        <location evidence="1">Membrane</location>
        <topology evidence="1">Multi-pass membrane protein</topology>
    </subcellularLocation>
</comment>
<dbReference type="InterPro" id="IPR011701">
    <property type="entry name" value="MFS"/>
</dbReference>
<dbReference type="Pfam" id="PF07690">
    <property type="entry name" value="MFS_1"/>
    <property type="match status" value="1"/>
</dbReference>
<feature type="transmembrane region" description="Helical" evidence="5">
    <location>
        <begin position="46"/>
        <end position="63"/>
    </location>
</feature>
<evidence type="ECO:0000259" key="7">
    <source>
        <dbReference type="PROSITE" id="PS50850"/>
    </source>
</evidence>
<keyword evidence="3 5" id="KW-1133">Transmembrane helix</keyword>
<feature type="transmembrane region" description="Helical" evidence="5">
    <location>
        <begin position="101"/>
        <end position="121"/>
    </location>
</feature>
<dbReference type="OrthoDB" id="440553at2759"/>
<protein>
    <submittedName>
        <fullName evidence="8">Major facilitator superfamily domain-containing protein</fullName>
    </submittedName>
</protein>
<dbReference type="GO" id="GO:0022857">
    <property type="term" value="F:transmembrane transporter activity"/>
    <property type="evidence" value="ECO:0007669"/>
    <property type="project" value="InterPro"/>
</dbReference>
<evidence type="ECO:0000256" key="2">
    <source>
        <dbReference type="ARBA" id="ARBA00022692"/>
    </source>
</evidence>
<evidence type="ECO:0000256" key="3">
    <source>
        <dbReference type="ARBA" id="ARBA00022989"/>
    </source>
</evidence>
<dbReference type="PANTHER" id="PTHR23501:SF43">
    <property type="entry name" value="MULTIDRUG TRANSPORTER, PUTATIVE (AFU_ORTHOLOGUE AFUA_6G03040)-RELATED"/>
    <property type="match status" value="1"/>
</dbReference>
<evidence type="ECO:0000313" key="8">
    <source>
        <dbReference type="EMBL" id="ORX93616.1"/>
    </source>
</evidence>
<dbReference type="InterPro" id="IPR020846">
    <property type="entry name" value="MFS_dom"/>
</dbReference>
<dbReference type="PRINTS" id="PR01036">
    <property type="entry name" value="TCRTETB"/>
</dbReference>
<feature type="transmembrane region" description="Helical" evidence="5">
    <location>
        <begin position="239"/>
        <end position="260"/>
    </location>
</feature>
<gene>
    <name evidence="8" type="ORF">BCR34DRAFT_499775</name>
</gene>
<dbReference type="PROSITE" id="PS50850">
    <property type="entry name" value="MFS"/>
    <property type="match status" value="1"/>
</dbReference>
<organism evidence="8 9">
    <name type="scientific">Clohesyomyces aquaticus</name>
    <dbReference type="NCBI Taxonomy" id="1231657"/>
    <lineage>
        <taxon>Eukaryota</taxon>
        <taxon>Fungi</taxon>
        <taxon>Dikarya</taxon>
        <taxon>Ascomycota</taxon>
        <taxon>Pezizomycotina</taxon>
        <taxon>Dothideomycetes</taxon>
        <taxon>Pleosporomycetidae</taxon>
        <taxon>Pleosporales</taxon>
        <taxon>Lindgomycetaceae</taxon>
        <taxon>Clohesyomyces</taxon>
    </lineage>
</organism>
<feature type="transmembrane region" description="Helical" evidence="5">
    <location>
        <begin position="281"/>
        <end position="303"/>
    </location>
</feature>
<reference evidence="8 9" key="1">
    <citation type="submission" date="2016-07" db="EMBL/GenBank/DDBJ databases">
        <title>Pervasive Adenine N6-methylation of Active Genes in Fungi.</title>
        <authorList>
            <consortium name="DOE Joint Genome Institute"/>
            <person name="Mondo S.J."/>
            <person name="Dannebaum R.O."/>
            <person name="Kuo R.C."/>
            <person name="Labutti K."/>
            <person name="Haridas S."/>
            <person name="Kuo A."/>
            <person name="Salamov A."/>
            <person name="Ahrendt S.R."/>
            <person name="Lipzen A."/>
            <person name="Sullivan W."/>
            <person name="Andreopoulos W.B."/>
            <person name="Clum A."/>
            <person name="Lindquist E."/>
            <person name="Daum C."/>
            <person name="Ramamoorthy G.K."/>
            <person name="Gryganskyi A."/>
            <person name="Culley D."/>
            <person name="Magnuson J.K."/>
            <person name="James T.Y."/>
            <person name="O'Malley M.A."/>
            <person name="Stajich J.E."/>
            <person name="Spatafora J.W."/>
            <person name="Visel A."/>
            <person name="Grigoriev I.V."/>
        </authorList>
    </citation>
    <scope>NUCLEOTIDE SEQUENCE [LARGE SCALE GENOMIC DNA]</scope>
    <source>
        <strain evidence="8 9">CBS 115471</strain>
    </source>
</reference>